<dbReference type="OrthoDB" id="9918543at2"/>
<dbReference type="HOGENOM" id="CLU_1957522_0_0_0"/>
<gene>
    <name evidence="1" type="ordered locus">PSMK_14260</name>
</gene>
<dbReference type="EMBL" id="AP012338">
    <property type="protein sequence ID" value="BAM03585.1"/>
    <property type="molecule type" value="Genomic_DNA"/>
</dbReference>
<dbReference type="KEGG" id="phm:PSMK_14260"/>
<dbReference type="Pfam" id="PF06133">
    <property type="entry name" value="Com_YlbF"/>
    <property type="match status" value="1"/>
</dbReference>
<dbReference type="SUPFAM" id="SSF158622">
    <property type="entry name" value="YheA/YmcA-like"/>
    <property type="match status" value="1"/>
</dbReference>
<name>I0IE97_PHYMF</name>
<organism evidence="1 2">
    <name type="scientific">Phycisphaera mikurensis (strain NBRC 102666 / KCTC 22515 / FYK2301M01)</name>
    <dbReference type="NCBI Taxonomy" id="1142394"/>
    <lineage>
        <taxon>Bacteria</taxon>
        <taxon>Pseudomonadati</taxon>
        <taxon>Planctomycetota</taxon>
        <taxon>Phycisphaerae</taxon>
        <taxon>Phycisphaerales</taxon>
        <taxon>Phycisphaeraceae</taxon>
        <taxon>Phycisphaera</taxon>
    </lineage>
</organism>
<evidence type="ECO:0008006" key="3">
    <source>
        <dbReference type="Google" id="ProtNLM"/>
    </source>
</evidence>
<dbReference type="InterPro" id="IPR023378">
    <property type="entry name" value="YheA/YmcA-like_dom_sf"/>
</dbReference>
<sequence length="128" mass="13748">MSDKQAILDAATEVGKLLKGSDAVERLNAAAKAFRDDVTAQRTVVDFNRFLQTLAQKESQGQPIEVEDKRKLTELQDKVASDPQLRNMQKAQMDYVDLLRAVDQAIQAQTGVDDATAGAGGGGNPFGG</sequence>
<proteinExistence type="predicted"/>
<dbReference type="AlphaFoldDB" id="I0IE97"/>
<dbReference type="Proteomes" id="UP000007881">
    <property type="component" value="Chromosome"/>
</dbReference>
<keyword evidence="2" id="KW-1185">Reference proteome</keyword>
<dbReference type="InterPro" id="IPR010368">
    <property type="entry name" value="Com_YlbF"/>
</dbReference>
<evidence type="ECO:0000313" key="1">
    <source>
        <dbReference type="EMBL" id="BAM03585.1"/>
    </source>
</evidence>
<dbReference type="RefSeq" id="WP_014436804.1">
    <property type="nucleotide sequence ID" value="NC_017080.1"/>
</dbReference>
<evidence type="ECO:0000313" key="2">
    <source>
        <dbReference type="Proteomes" id="UP000007881"/>
    </source>
</evidence>
<reference evidence="1 2" key="1">
    <citation type="submission" date="2012-02" db="EMBL/GenBank/DDBJ databases">
        <title>Complete genome sequence of Phycisphaera mikurensis NBRC 102666.</title>
        <authorList>
            <person name="Ankai A."/>
            <person name="Hosoyama A."/>
            <person name="Terui Y."/>
            <person name="Sekine M."/>
            <person name="Fukai R."/>
            <person name="Kato Y."/>
            <person name="Nakamura S."/>
            <person name="Yamada-Narita S."/>
            <person name="Kawakoshi A."/>
            <person name="Fukunaga Y."/>
            <person name="Yamazaki S."/>
            <person name="Fujita N."/>
        </authorList>
    </citation>
    <scope>NUCLEOTIDE SEQUENCE [LARGE SCALE GENOMIC DNA]</scope>
    <source>
        <strain evidence="2">NBRC 102666 / KCTC 22515 / FYK2301M01</strain>
    </source>
</reference>
<dbReference type="Gene3D" id="1.20.1500.10">
    <property type="entry name" value="YheA/YmcA-like"/>
    <property type="match status" value="1"/>
</dbReference>
<protein>
    <recommendedName>
        <fullName evidence="3">YlbF family regulator</fullName>
    </recommendedName>
</protein>
<accession>I0IE97</accession>